<feature type="non-terminal residue" evidence="2">
    <location>
        <position position="112"/>
    </location>
</feature>
<dbReference type="PROSITE" id="PS51340">
    <property type="entry name" value="MOSC"/>
    <property type="match status" value="1"/>
</dbReference>
<proteinExistence type="predicted"/>
<dbReference type="Pfam" id="PF03473">
    <property type="entry name" value="MOSC"/>
    <property type="match status" value="1"/>
</dbReference>
<reference evidence="2" key="1">
    <citation type="submission" date="2015-11" db="EMBL/GenBank/DDBJ databases">
        <title>De novo transcriptome assembly of four potential Pierce s Disease insect vectors from Arizona vineyards.</title>
        <authorList>
            <person name="Tassone E.E."/>
        </authorList>
    </citation>
    <scope>NUCLEOTIDE SEQUENCE</scope>
</reference>
<dbReference type="GO" id="GO:0003824">
    <property type="term" value="F:catalytic activity"/>
    <property type="evidence" value="ECO:0007669"/>
    <property type="project" value="InterPro"/>
</dbReference>
<dbReference type="InterPro" id="IPR005302">
    <property type="entry name" value="MoCF_Sase_C"/>
</dbReference>
<name>A0A1B6ELK1_9HEMI</name>
<feature type="non-terminal residue" evidence="2">
    <location>
        <position position="1"/>
    </location>
</feature>
<accession>A0A1B6ELK1</accession>
<dbReference type="GO" id="GO:0030151">
    <property type="term" value="F:molybdenum ion binding"/>
    <property type="evidence" value="ECO:0007669"/>
    <property type="project" value="InterPro"/>
</dbReference>
<feature type="domain" description="MOSC" evidence="1">
    <location>
        <begin position="1"/>
        <end position="112"/>
    </location>
</feature>
<evidence type="ECO:0000313" key="2">
    <source>
        <dbReference type="EMBL" id="JAS38810.1"/>
    </source>
</evidence>
<dbReference type="GO" id="GO:0030170">
    <property type="term" value="F:pyridoxal phosphate binding"/>
    <property type="evidence" value="ECO:0007669"/>
    <property type="project" value="InterPro"/>
</dbReference>
<sequence length="112" mass="12614">RLVTTGGGASSSLALSNQSQYLMINENSVTSLWYNLPNRQAYSENDLIKRFRSNFVFAGNCPSLQEEHWGRVVIGNADFLVSSVCNRCMVITMDPMTGERNNDVFVTLHNHR</sequence>
<organism evidence="2">
    <name type="scientific">Cuerna arida</name>
    <dbReference type="NCBI Taxonomy" id="1464854"/>
    <lineage>
        <taxon>Eukaryota</taxon>
        <taxon>Metazoa</taxon>
        <taxon>Ecdysozoa</taxon>
        <taxon>Arthropoda</taxon>
        <taxon>Hexapoda</taxon>
        <taxon>Insecta</taxon>
        <taxon>Pterygota</taxon>
        <taxon>Neoptera</taxon>
        <taxon>Paraneoptera</taxon>
        <taxon>Hemiptera</taxon>
        <taxon>Auchenorrhyncha</taxon>
        <taxon>Membracoidea</taxon>
        <taxon>Cicadellidae</taxon>
        <taxon>Cicadellinae</taxon>
        <taxon>Proconiini</taxon>
        <taxon>Cuerna</taxon>
    </lineage>
</organism>
<evidence type="ECO:0000259" key="1">
    <source>
        <dbReference type="PROSITE" id="PS51340"/>
    </source>
</evidence>
<dbReference type="AlphaFoldDB" id="A0A1B6ELK1"/>
<protein>
    <recommendedName>
        <fullName evidence="1">MOSC domain-containing protein</fullName>
    </recommendedName>
</protein>
<gene>
    <name evidence="2" type="ORF">g.6241</name>
</gene>
<dbReference type="EMBL" id="GECZ01030959">
    <property type="protein sequence ID" value="JAS38810.1"/>
    <property type="molecule type" value="Transcribed_RNA"/>
</dbReference>